<dbReference type="GO" id="GO:0005667">
    <property type="term" value="C:transcription regulator complex"/>
    <property type="evidence" value="ECO:0007669"/>
    <property type="project" value="TreeGrafter"/>
</dbReference>
<gene>
    <name evidence="9" type="ORF">F503_07909</name>
</gene>
<evidence type="ECO:0000313" key="10">
    <source>
        <dbReference type="Proteomes" id="UP000016923"/>
    </source>
</evidence>
<dbReference type="SUPFAM" id="SSF57667">
    <property type="entry name" value="beta-beta-alpha zinc fingers"/>
    <property type="match status" value="1"/>
</dbReference>
<evidence type="ECO:0000256" key="6">
    <source>
        <dbReference type="PROSITE-ProRule" id="PRU00042"/>
    </source>
</evidence>
<dbReference type="GO" id="GO:0000981">
    <property type="term" value="F:DNA-binding transcription factor activity, RNA polymerase II-specific"/>
    <property type="evidence" value="ECO:0007669"/>
    <property type="project" value="TreeGrafter"/>
</dbReference>
<dbReference type="PROSITE" id="PS50157">
    <property type="entry name" value="ZINC_FINGER_C2H2_2"/>
    <property type="match status" value="2"/>
</dbReference>
<evidence type="ECO:0000259" key="8">
    <source>
        <dbReference type="PROSITE" id="PS50157"/>
    </source>
</evidence>
<dbReference type="AlphaFoldDB" id="S3CL95"/>
<keyword evidence="2" id="KW-0677">Repeat</keyword>
<evidence type="ECO:0000256" key="7">
    <source>
        <dbReference type="SAM" id="MobiDB-lite"/>
    </source>
</evidence>
<keyword evidence="4" id="KW-0862">Zinc</keyword>
<proteinExistence type="predicted"/>
<evidence type="ECO:0000256" key="1">
    <source>
        <dbReference type="ARBA" id="ARBA00022723"/>
    </source>
</evidence>
<dbReference type="VEuPathDB" id="FungiDB:F503_07909"/>
<feature type="compositionally biased region" description="Basic and acidic residues" evidence="7">
    <location>
        <begin position="195"/>
        <end position="215"/>
    </location>
</feature>
<reference evidence="9 10" key="1">
    <citation type="journal article" date="2013" name="BMC Genomics">
        <title>The genome and transcriptome of the pine saprophyte Ophiostoma piceae, and a comparison with the bark beetle-associated pine pathogen Grosmannia clavigera.</title>
        <authorList>
            <person name="Haridas S."/>
            <person name="Wang Y."/>
            <person name="Lim L."/>
            <person name="Massoumi Alamouti S."/>
            <person name="Jackman S."/>
            <person name="Docking R."/>
            <person name="Robertson G."/>
            <person name="Birol I."/>
            <person name="Bohlmann J."/>
            <person name="Breuil C."/>
        </authorList>
    </citation>
    <scope>NUCLEOTIDE SEQUENCE [LARGE SCALE GENOMIC DNA]</scope>
    <source>
        <strain evidence="9 10">UAMH 11346</strain>
    </source>
</reference>
<dbReference type="EMBL" id="KE148151">
    <property type="protein sequence ID" value="EPE07258.1"/>
    <property type="molecule type" value="Genomic_DNA"/>
</dbReference>
<dbReference type="GO" id="GO:0000978">
    <property type="term" value="F:RNA polymerase II cis-regulatory region sequence-specific DNA binding"/>
    <property type="evidence" value="ECO:0007669"/>
    <property type="project" value="TreeGrafter"/>
</dbReference>
<dbReference type="InterPro" id="IPR013087">
    <property type="entry name" value="Znf_C2H2_type"/>
</dbReference>
<feature type="region of interest" description="Disordered" evidence="7">
    <location>
        <begin position="195"/>
        <end position="249"/>
    </location>
</feature>
<feature type="region of interest" description="Disordered" evidence="7">
    <location>
        <begin position="338"/>
        <end position="359"/>
    </location>
</feature>
<dbReference type="Gene3D" id="3.30.160.60">
    <property type="entry name" value="Classic Zinc Finger"/>
    <property type="match status" value="2"/>
</dbReference>
<dbReference type="InterPro" id="IPR036236">
    <property type="entry name" value="Znf_C2H2_sf"/>
</dbReference>
<dbReference type="STRING" id="1262450.S3CL95"/>
<dbReference type="GO" id="GO:0008270">
    <property type="term" value="F:zinc ion binding"/>
    <property type="evidence" value="ECO:0007669"/>
    <property type="project" value="UniProtKB-KW"/>
</dbReference>
<evidence type="ECO:0000256" key="5">
    <source>
        <dbReference type="ARBA" id="ARBA00044085"/>
    </source>
</evidence>
<feature type="domain" description="C2H2-type" evidence="8">
    <location>
        <begin position="121"/>
        <end position="143"/>
    </location>
</feature>
<dbReference type="HOGENOM" id="CLU_532201_0_0_1"/>
<dbReference type="GO" id="GO:0000785">
    <property type="term" value="C:chromatin"/>
    <property type="evidence" value="ECO:0007669"/>
    <property type="project" value="TreeGrafter"/>
</dbReference>
<dbReference type="PANTHER" id="PTHR14003">
    <property type="entry name" value="TRANSCRIPTIONAL REPRESSOR PROTEIN YY"/>
    <property type="match status" value="1"/>
</dbReference>
<evidence type="ECO:0000256" key="2">
    <source>
        <dbReference type="ARBA" id="ARBA00022737"/>
    </source>
</evidence>
<feature type="region of interest" description="Disordered" evidence="7">
    <location>
        <begin position="427"/>
        <end position="472"/>
    </location>
</feature>
<evidence type="ECO:0000256" key="3">
    <source>
        <dbReference type="ARBA" id="ARBA00022771"/>
    </source>
</evidence>
<evidence type="ECO:0000256" key="4">
    <source>
        <dbReference type="ARBA" id="ARBA00022833"/>
    </source>
</evidence>
<dbReference type="OrthoDB" id="9368434at2759"/>
<sequence length="512" mass="56533">MNKYCQPDSPDSVNDLNDSKRIDIVSSYCDKMTSPNAYPSPDPSSSPFVYYPSANMFEVGLQSSPDINTVDPASPVHLLAPTPSHAHPKSSVCSPASSMRSTPTAGQYPVTYAATPSSKKKVCDTCKKAFNRRCDLNRHNKTHERPFKCQSEGCEYQTRGFPTDQERKRHLNDRHSDAPVIYDCTWEGCNYSSKRESNLKQHKEKAHDWKYDRSRPNNRSRTGQSRDLTKDDIQLSSTGTSPFPAPSTYPLQIPVRSQAVPPFAGSDVTSSLDYTNASRFDHQHDSNNALFMMGTHITNHGVYTEQLGMGATTPVHVAWEEPATENQLSNFLVSTESQHDSFSTTHPSHHNQQGHAPHSWTYNNPDLLSPAHGTHAPVVPSTPNAIPAPCLGQYPFAGPVAAMPFAGRPMVPSSSLPILQDVLAGDTSQAAGTQSNAHTGRTSKRGMGTSCHEGHRRNNRSPSHLIPGTSIPFDEDSMPCPFRVTDPAYYSRVNQERFSPCHTEHRYISTLL</sequence>
<protein>
    <recommendedName>
        <fullName evidence="5">C2H2 type master regulator of conidiophore development brlA</fullName>
    </recommendedName>
</protein>
<organism evidence="9 10">
    <name type="scientific">Ophiostoma piceae (strain UAMH 11346)</name>
    <name type="common">Sap stain fungus</name>
    <dbReference type="NCBI Taxonomy" id="1262450"/>
    <lineage>
        <taxon>Eukaryota</taxon>
        <taxon>Fungi</taxon>
        <taxon>Dikarya</taxon>
        <taxon>Ascomycota</taxon>
        <taxon>Pezizomycotina</taxon>
        <taxon>Sordariomycetes</taxon>
        <taxon>Sordariomycetidae</taxon>
        <taxon>Ophiostomatales</taxon>
        <taxon>Ophiostomataceae</taxon>
        <taxon>Ophiostoma</taxon>
    </lineage>
</organism>
<evidence type="ECO:0000313" key="9">
    <source>
        <dbReference type="EMBL" id="EPE07258.1"/>
    </source>
</evidence>
<feature type="compositionally biased region" description="Polar residues" evidence="7">
    <location>
        <begin position="217"/>
        <end position="226"/>
    </location>
</feature>
<dbReference type="SMART" id="SM00355">
    <property type="entry name" value="ZnF_C2H2"/>
    <property type="match status" value="3"/>
</dbReference>
<dbReference type="eggNOG" id="ENOG502S2AR">
    <property type="taxonomic scope" value="Eukaryota"/>
</dbReference>
<keyword evidence="10" id="KW-1185">Reference proteome</keyword>
<dbReference type="PANTHER" id="PTHR14003:SF19">
    <property type="entry name" value="YY2 TRANSCRIPTION FACTOR"/>
    <property type="match status" value="1"/>
</dbReference>
<dbReference type="Proteomes" id="UP000016923">
    <property type="component" value="Unassembled WGS sequence"/>
</dbReference>
<keyword evidence="1" id="KW-0479">Metal-binding</keyword>
<accession>S3CL95</accession>
<keyword evidence="3 6" id="KW-0863">Zinc-finger</keyword>
<feature type="compositionally biased region" description="Polar residues" evidence="7">
    <location>
        <begin position="427"/>
        <end position="440"/>
    </location>
</feature>
<dbReference type="PROSITE" id="PS00028">
    <property type="entry name" value="ZINC_FINGER_C2H2_1"/>
    <property type="match status" value="1"/>
</dbReference>
<name>S3CL95_OPHP1</name>
<feature type="domain" description="C2H2-type" evidence="8">
    <location>
        <begin position="182"/>
        <end position="212"/>
    </location>
</feature>